<keyword evidence="2" id="KW-1185">Reference proteome</keyword>
<dbReference type="WBParaSite" id="sdigi.contig197.g5976.t1">
    <property type="protein sequence ID" value="sdigi.contig197.g5976.t1"/>
    <property type="gene ID" value="sdigi.contig197.g5976"/>
</dbReference>
<name>A0A915PIP3_9BILA</name>
<accession>A0A915PIP3</accession>
<evidence type="ECO:0000256" key="1">
    <source>
        <dbReference type="SAM" id="MobiDB-lite"/>
    </source>
</evidence>
<evidence type="ECO:0000313" key="2">
    <source>
        <dbReference type="Proteomes" id="UP000887581"/>
    </source>
</evidence>
<sequence>MEDEGGGAAMAPTKQGSAGALTGIFEEEMEDEDVVPRARTAAPPDHDEEVAVREIVLRSRTTRVPVMGKSRSEPTPASLEALQLPAVEGLPDHHHQQLLVTPEIEPYTMNRKDDGSIIIECGFCPKEFRTMKGWRIHVAKNVQAERFCQKCGHFVDMPHPNSAEEIAAE</sequence>
<reference evidence="3" key="1">
    <citation type="submission" date="2022-11" db="UniProtKB">
        <authorList>
            <consortium name="WormBaseParasite"/>
        </authorList>
    </citation>
    <scope>IDENTIFICATION</scope>
</reference>
<dbReference type="Proteomes" id="UP000887581">
    <property type="component" value="Unplaced"/>
</dbReference>
<proteinExistence type="predicted"/>
<evidence type="ECO:0000313" key="3">
    <source>
        <dbReference type="WBParaSite" id="sdigi.contig197.g5976.t1"/>
    </source>
</evidence>
<feature type="region of interest" description="Disordered" evidence="1">
    <location>
        <begin position="29"/>
        <end position="48"/>
    </location>
</feature>
<protein>
    <submittedName>
        <fullName evidence="3">C2H2-type domain-containing protein</fullName>
    </submittedName>
</protein>
<organism evidence="2 3">
    <name type="scientific">Setaria digitata</name>
    <dbReference type="NCBI Taxonomy" id="48799"/>
    <lineage>
        <taxon>Eukaryota</taxon>
        <taxon>Metazoa</taxon>
        <taxon>Ecdysozoa</taxon>
        <taxon>Nematoda</taxon>
        <taxon>Chromadorea</taxon>
        <taxon>Rhabditida</taxon>
        <taxon>Spirurina</taxon>
        <taxon>Spiruromorpha</taxon>
        <taxon>Filarioidea</taxon>
        <taxon>Setariidae</taxon>
        <taxon>Setaria</taxon>
    </lineage>
</organism>
<dbReference type="AlphaFoldDB" id="A0A915PIP3"/>